<evidence type="ECO:0000256" key="4">
    <source>
        <dbReference type="ARBA" id="ARBA00038969"/>
    </source>
</evidence>
<comment type="catalytic activity">
    <reaction evidence="7">
        <text>[glutaredoxin]-dithiol + arsenate + glutathione + H(+) = glutathionyl-S-S-[glutaredoxin] + arsenite + H2O</text>
        <dbReference type="Rhea" id="RHEA:22016"/>
        <dbReference type="Rhea" id="RHEA-COMP:10729"/>
        <dbReference type="Rhea" id="RHEA-COMP:17668"/>
        <dbReference type="ChEBI" id="CHEBI:15377"/>
        <dbReference type="ChEBI" id="CHEBI:15378"/>
        <dbReference type="ChEBI" id="CHEBI:29242"/>
        <dbReference type="ChEBI" id="CHEBI:29950"/>
        <dbReference type="ChEBI" id="CHEBI:48597"/>
        <dbReference type="ChEBI" id="CHEBI:57925"/>
        <dbReference type="ChEBI" id="CHEBI:146199"/>
        <dbReference type="EC" id="1.20.4.1"/>
    </reaction>
</comment>
<dbReference type="GO" id="GO:0008794">
    <property type="term" value="F:arsenate reductase (glutaredoxin) activity"/>
    <property type="evidence" value="ECO:0007669"/>
    <property type="project" value="UniProtKB-UniRule"/>
</dbReference>
<dbReference type="PROSITE" id="PS51353">
    <property type="entry name" value="ARSC"/>
    <property type="match status" value="1"/>
</dbReference>
<evidence type="ECO:0000256" key="1">
    <source>
        <dbReference type="ARBA" id="ARBA00007198"/>
    </source>
</evidence>
<dbReference type="AlphaFoldDB" id="A0A212U1U9"/>
<keyword evidence="3 7" id="KW-0560">Oxidoreductase</keyword>
<dbReference type="PANTHER" id="PTHR30041">
    <property type="entry name" value="ARSENATE REDUCTASE"/>
    <property type="match status" value="1"/>
</dbReference>
<comment type="similarity">
    <text evidence="1 6 7">Belongs to the ArsC family.</text>
</comment>
<protein>
    <recommendedName>
        <fullName evidence="5 7">Arsenate reductase</fullName>
        <ecNumber evidence="4 7">1.20.4.1</ecNumber>
    </recommendedName>
</protein>
<dbReference type="Proteomes" id="UP000197215">
    <property type="component" value="Unassembled WGS sequence"/>
</dbReference>
<evidence type="ECO:0000256" key="5">
    <source>
        <dbReference type="ARBA" id="ARBA00039879"/>
    </source>
</evidence>
<sequence>MLKITIYHNPKCKTSRDVLEKIREMGIEPNVVLYLQSPPSELELRTLIKSTGESVRHVLRQKGTPYDELDLGNPKWSEDELIAFIMKHPILLNRPIVSNGKVARLCRPSETVLDVLK</sequence>
<evidence type="ECO:0000313" key="9">
    <source>
        <dbReference type="Proteomes" id="UP000197215"/>
    </source>
</evidence>
<dbReference type="OrthoDB" id="9790554at2"/>
<evidence type="ECO:0000256" key="6">
    <source>
        <dbReference type="PROSITE-ProRule" id="PRU01282"/>
    </source>
</evidence>
<reference evidence="8 9" key="1">
    <citation type="submission" date="2017-06" db="EMBL/GenBank/DDBJ databases">
        <authorList>
            <person name="Kim H.J."/>
            <person name="Triplett B.A."/>
        </authorList>
    </citation>
    <scope>NUCLEOTIDE SEQUENCE [LARGE SCALE GENOMIC DNA]</scope>
    <source>
        <strain evidence="8 9">MWH-VicM1</strain>
    </source>
</reference>
<evidence type="ECO:0000256" key="2">
    <source>
        <dbReference type="ARBA" id="ARBA00022849"/>
    </source>
</evidence>
<dbReference type="RefSeq" id="WP_088813468.1">
    <property type="nucleotide sequence ID" value="NZ_FYEX01000002.1"/>
</dbReference>
<accession>A0A212U1U9</accession>
<dbReference type="EMBL" id="FYEX01000002">
    <property type="protein sequence ID" value="SNC72245.1"/>
    <property type="molecule type" value="Genomic_DNA"/>
</dbReference>
<dbReference type="NCBIfam" id="TIGR00014">
    <property type="entry name" value="arsC"/>
    <property type="match status" value="1"/>
</dbReference>
<dbReference type="EC" id="1.20.4.1" evidence="4 7"/>
<proteinExistence type="inferred from homology"/>
<gene>
    <name evidence="8" type="ORF">SAMN06295916_1538</name>
</gene>
<dbReference type="InterPro" id="IPR036249">
    <property type="entry name" value="Thioredoxin-like_sf"/>
</dbReference>
<evidence type="ECO:0000256" key="3">
    <source>
        <dbReference type="ARBA" id="ARBA00023002"/>
    </source>
</evidence>
<dbReference type="InterPro" id="IPR006659">
    <property type="entry name" value="Arsenate_reductase"/>
</dbReference>
<evidence type="ECO:0000256" key="7">
    <source>
        <dbReference type="RuleBase" id="RU362029"/>
    </source>
</evidence>
<dbReference type="Gene3D" id="3.40.30.10">
    <property type="entry name" value="Glutaredoxin"/>
    <property type="match status" value="1"/>
</dbReference>
<dbReference type="PANTHER" id="PTHR30041:SF5">
    <property type="entry name" value="ARSENATE REDUCTASE-RELATED"/>
    <property type="match status" value="1"/>
</dbReference>
<dbReference type="CDD" id="cd03034">
    <property type="entry name" value="ArsC_ArsC"/>
    <property type="match status" value="1"/>
</dbReference>
<dbReference type="InterPro" id="IPR006660">
    <property type="entry name" value="Arsenate_reductase-like"/>
</dbReference>
<dbReference type="Pfam" id="PF03960">
    <property type="entry name" value="ArsC"/>
    <property type="match status" value="1"/>
</dbReference>
<organism evidence="8 9">
    <name type="scientific">Polynucleobacter victoriensis</name>
    <dbReference type="NCBI Taxonomy" id="2049319"/>
    <lineage>
        <taxon>Bacteria</taxon>
        <taxon>Pseudomonadati</taxon>
        <taxon>Pseudomonadota</taxon>
        <taxon>Betaproteobacteria</taxon>
        <taxon>Burkholderiales</taxon>
        <taxon>Burkholderiaceae</taxon>
        <taxon>Polynucleobacter</taxon>
    </lineage>
</organism>
<name>A0A212U1U9_9BURK</name>
<dbReference type="GO" id="GO:0046685">
    <property type="term" value="P:response to arsenic-containing substance"/>
    <property type="evidence" value="ECO:0007669"/>
    <property type="project" value="UniProtKB-KW"/>
</dbReference>
<evidence type="ECO:0000313" key="8">
    <source>
        <dbReference type="EMBL" id="SNC72245.1"/>
    </source>
</evidence>
<keyword evidence="9" id="KW-1185">Reference proteome</keyword>
<keyword evidence="2" id="KW-0059">Arsenical resistance</keyword>
<dbReference type="SUPFAM" id="SSF52833">
    <property type="entry name" value="Thioredoxin-like"/>
    <property type="match status" value="1"/>
</dbReference>